<name>A0A553HNU4_9PEZI</name>
<accession>A0A553HNU4</accession>
<comment type="caution">
    <text evidence="2">The sequence shown here is derived from an EMBL/GenBank/DDBJ whole genome shotgun (WGS) entry which is preliminary data.</text>
</comment>
<reference evidence="3" key="1">
    <citation type="submission" date="2019-06" db="EMBL/GenBank/DDBJ databases">
        <title>Draft genome sequence of the griseofulvin-producing fungus Xylaria cubensis strain G536.</title>
        <authorList>
            <person name="Mead M.E."/>
            <person name="Raja H.A."/>
            <person name="Steenwyk J.L."/>
            <person name="Knowles S.L."/>
            <person name="Oberlies N.H."/>
            <person name="Rokas A."/>
        </authorList>
    </citation>
    <scope>NUCLEOTIDE SEQUENCE [LARGE SCALE GENOMIC DNA]</scope>
    <source>
        <strain evidence="3">G536</strain>
    </source>
</reference>
<gene>
    <name evidence="2" type="ORF">FHL15_009537</name>
</gene>
<evidence type="ECO:0000259" key="1">
    <source>
        <dbReference type="Pfam" id="PF09994"/>
    </source>
</evidence>
<organism evidence="2 3">
    <name type="scientific">Xylaria flabelliformis</name>
    <dbReference type="NCBI Taxonomy" id="2512241"/>
    <lineage>
        <taxon>Eukaryota</taxon>
        <taxon>Fungi</taxon>
        <taxon>Dikarya</taxon>
        <taxon>Ascomycota</taxon>
        <taxon>Pezizomycotina</taxon>
        <taxon>Sordariomycetes</taxon>
        <taxon>Xylariomycetidae</taxon>
        <taxon>Xylariales</taxon>
        <taxon>Xylariaceae</taxon>
        <taxon>Xylaria</taxon>
    </lineage>
</organism>
<dbReference type="InterPro" id="IPR018712">
    <property type="entry name" value="Tle1-like_cat"/>
</dbReference>
<feature type="domain" description="T6SS Phospholipase effector Tle1-like catalytic" evidence="1">
    <location>
        <begin position="19"/>
        <end position="317"/>
    </location>
</feature>
<keyword evidence="3" id="KW-1185">Reference proteome</keyword>
<protein>
    <recommendedName>
        <fullName evidence="1">T6SS Phospholipase effector Tle1-like catalytic domain-containing protein</fullName>
    </recommendedName>
</protein>
<evidence type="ECO:0000313" key="2">
    <source>
        <dbReference type="EMBL" id="TRX89628.1"/>
    </source>
</evidence>
<dbReference type="PANTHER" id="PTHR33840:SF1">
    <property type="entry name" value="TLE1 PHOSPHOLIPASE DOMAIN-CONTAINING PROTEIN"/>
    <property type="match status" value="1"/>
</dbReference>
<dbReference type="Proteomes" id="UP000319160">
    <property type="component" value="Unassembled WGS sequence"/>
</dbReference>
<dbReference type="Pfam" id="PF09994">
    <property type="entry name" value="T6SS_Tle1-like_cat"/>
    <property type="match status" value="1"/>
</dbReference>
<dbReference type="EMBL" id="VFLP01000065">
    <property type="protein sequence ID" value="TRX89628.1"/>
    <property type="molecule type" value="Genomic_DNA"/>
</dbReference>
<dbReference type="OrthoDB" id="3057168at2759"/>
<evidence type="ECO:0000313" key="3">
    <source>
        <dbReference type="Proteomes" id="UP000319160"/>
    </source>
</evidence>
<dbReference type="AlphaFoldDB" id="A0A553HNU4"/>
<proteinExistence type="predicted"/>
<sequence>MEPDCQVCKSNYLRGPIKKRLIVCCDGTFFGVDKGDDQYCSNVARLCRTISKVGITAEGEKVPQVVYYQSGVGTGSLTVINKTRQGAVGESLAEKVCEAYNYLANNWGPGDEIFIFGFSRGAYTARSLAGFICEVGLLTPLMLDHFFEIYQAYRNRGTKKLAETDWAKTPLTAGELGTVPPRDGDPKQDLGTRMEFLRKSAHHHIKIKVVGVWDTVGSLGALNWFGQAGDDRTFHSTKLNPKIENAFHALAIDETRGNFPPTLWHLDSSCMDENDNPKINLKQCWFPGYHSDVGGRNKGDIDTNSVDEIAFAWMCDQLSGLLQLSGTALQKYILFRIGDLKLDIKNKNIRDLKAAWSTVKWSDGTLDDTNGWTDLWWISSLISTRSASYKRVPGETSASEVVSGKKKDIPYKRFNEEIHPSVRHRMLNAKGQPYMPAGLKKENGWNYVEASGQRQAHWVKNDNGKEIILNEYIIPKLSEPFQPSSGYDFWQGSLERTFAPKDVLAAQDAYAKK</sequence>
<dbReference type="STRING" id="2512241.A0A553HNU4"/>
<dbReference type="PANTHER" id="PTHR33840">
    <property type="match status" value="1"/>
</dbReference>